<keyword evidence="2" id="KW-1133">Transmembrane helix</keyword>
<gene>
    <name evidence="3" type="ORF">K444DRAFT_660992</name>
</gene>
<proteinExistence type="predicted"/>
<evidence type="ECO:0000256" key="1">
    <source>
        <dbReference type="SAM" id="MobiDB-lite"/>
    </source>
</evidence>
<keyword evidence="4" id="KW-1185">Reference proteome</keyword>
<feature type="compositionally biased region" description="Low complexity" evidence="1">
    <location>
        <begin position="98"/>
        <end position="135"/>
    </location>
</feature>
<dbReference type="RefSeq" id="XP_024740434.1">
    <property type="nucleotide sequence ID" value="XM_024886524.1"/>
</dbReference>
<sequence length="246" mass="25453">MSSYDGLQVVQHDGSQQRHYEAPIPVGQHSHEAPIPALQNSYEKGPQIGVESGDGTPSGKPILGMRRKIFWLVLAIVVVVIVAAVGGGVGGSLANKKTTSSGPPVTQSSGSTTQSTASRTSATSSASTPSASTPISTASGYTGCPDVNGTIFTASSGAKFIQYCDYDIMSSTEINFDHQATPNLDGCINQCDAANTLNKNTGCKAVTYDFVGHDFLLCWLKNGTGTLELDSLAGAVGNYSVSAVLQ</sequence>
<evidence type="ECO:0000313" key="4">
    <source>
        <dbReference type="Proteomes" id="UP000235371"/>
    </source>
</evidence>
<dbReference type="OrthoDB" id="3499003at2759"/>
<accession>A0A2J6TKJ2</accession>
<keyword evidence="2" id="KW-0472">Membrane</keyword>
<organism evidence="3 4">
    <name type="scientific">Hyaloscypha bicolor E</name>
    <dbReference type="NCBI Taxonomy" id="1095630"/>
    <lineage>
        <taxon>Eukaryota</taxon>
        <taxon>Fungi</taxon>
        <taxon>Dikarya</taxon>
        <taxon>Ascomycota</taxon>
        <taxon>Pezizomycotina</taxon>
        <taxon>Leotiomycetes</taxon>
        <taxon>Helotiales</taxon>
        <taxon>Hyaloscyphaceae</taxon>
        <taxon>Hyaloscypha</taxon>
        <taxon>Hyaloscypha bicolor</taxon>
    </lineage>
</organism>
<reference evidence="3 4" key="1">
    <citation type="submission" date="2016-04" db="EMBL/GenBank/DDBJ databases">
        <title>A degradative enzymes factory behind the ericoid mycorrhizal symbiosis.</title>
        <authorList>
            <consortium name="DOE Joint Genome Institute"/>
            <person name="Martino E."/>
            <person name="Morin E."/>
            <person name="Grelet G."/>
            <person name="Kuo A."/>
            <person name="Kohler A."/>
            <person name="Daghino S."/>
            <person name="Barry K."/>
            <person name="Choi C."/>
            <person name="Cichocki N."/>
            <person name="Clum A."/>
            <person name="Copeland A."/>
            <person name="Hainaut M."/>
            <person name="Haridas S."/>
            <person name="Labutti K."/>
            <person name="Lindquist E."/>
            <person name="Lipzen A."/>
            <person name="Khouja H.-R."/>
            <person name="Murat C."/>
            <person name="Ohm R."/>
            <person name="Olson A."/>
            <person name="Spatafora J."/>
            <person name="Veneault-Fourrey C."/>
            <person name="Henrissat B."/>
            <person name="Grigoriev I."/>
            <person name="Martin F."/>
            <person name="Perotto S."/>
        </authorList>
    </citation>
    <scope>NUCLEOTIDE SEQUENCE [LARGE SCALE GENOMIC DNA]</scope>
    <source>
        <strain evidence="3 4">E</strain>
    </source>
</reference>
<evidence type="ECO:0008006" key="5">
    <source>
        <dbReference type="Google" id="ProtNLM"/>
    </source>
</evidence>
<dbReference type="GeneID" id="36594601"/>
<feature type="transmembrane region" description="Helical" evidence="2">
    <location>
        <begin position="69"/>
        <end position="94"/>
    </location>
</feature>
<name>A0A2J6TKJ2_9HELO</name>
<dbReference type="EMBL" id="KZ613780">
    <property type="protein sequence ID" value="PMD63530.1"/>
    <property type="molecule type" value="Genomic_DNA"/>
</dbReference>
<protein>
    <recommendedName>
        <fullName evidence="5">Apple domain-containing protein</fullName>
    </recommendedName>
</protein>
<feature type="region of interest" description="Disordered" evidence="1">
    <location>
        <begin position="92"/>
        <end position="135"/>
    </location>
</feature>
<dbReference type="STRING" id="1095630.A0A2J6TKJ2"/>
<dbReference type="Proteomes" id="UP000235371">
    <property type="component" value="Unassembled WGS sequence"/>
</dbReference>
<dbReference type="AlphaFoldDB" id="A0A2J6TKJ2"/>
<evidence type="ECO:0000313" key="3">
    <source>
        <dbReference type="EMBL" id="PMD63530.1"/>
    </source>
</evidence>
<dbReference type="InParanoid" id="A0A2J6TKJ2"/>
<evidence type="ECO:0000256" key="2">
    <source>
        <dbReference type="SAM" id="Phobius"/>
    </source>
</evidence>
<keyword evidence="2" id="KW-0812">Transmembrane</keyword>